<evidence type="ECO:0008006" key="7">
    <source>
        <dbReference type="Google" id="ProtNLM"/>
    </source>
</evidence>
<keyword evidence="2" id="KW-0479">Metal-binding</keyword>
<dbReference type="GO" id="GO:0003824">
    <property type="term" value="F:catalytic activity"/>
    <property type="evidence" value="ECO:0007669"/>
    <property type="project" value="InterPro"/>
</dbReference>
<name>A0A6V8KTM1_9ACTN</name>
<keyword evidence="6" id="KW-1185">Reference proteome</keyword>
<dbReference type="GO" id="GO:0051536">
    <property type="term" value="F:iron-sulfur cluster binding"/>
    <property type="evidence" value="ECO:0007669"/>
    <property type="project" value="UniProtKB-KW"/>
</dbReference>
<dbReference type="Gene3D" id="3.20.20.70">
    <property type="entry name" value="Aldolase class I"/>
    <property type="match status" value="1"/>
</dbReference>
<dbReference type="GO" id="GO:0046872">
    <property type="term" value="F:metal ion binding"/>
    <property type="evidence" value="ECO:0007669"/>
    <property type="project" value="UniProtKB-KW"/>
</dbReference>
<reference evidence="5 6" key="2">
    <citation type="submission" date="2020-03" db="EMBL/GenBank/DDBJ databases">
        <authorList>
            <person name="Ichikawa N."/>
            <person name="Kimura A."/>
            <person name="Kitahashi Y."/>
            <person name="Uohara A."/>
        </authorList>
    </citation>
    <scope>NUCLEOTIDE SEQUENCE [LARGE SCALE GENOMIC DNA]</scope>
    <source>
        <strain evidence="5 6">NBRC 108638</strain>
    </source>
</reference>
<evidence type="ECO:0000313" key="6">
    <source>
        <dbReference type="Proteomes" id="UP000482960"/>
    </source>
</evidence>
<dbReference type="CDD" id="cd01335">
    <property type="entry name" value="Radical_SAM"/>
    <property type="match status" value="1"/>
</dbReference>
<dbReference type="RefSeq" id="WP_173074007.1">
    <property type="nucleotide sequence ID" value="NZ_BLPG01000001.1"/>
</dbReference>
<evidence type="ECO:0000256" key="2">
    <source>
        <dbReference type="ARBA" id="ARBA00022723"/>
    </source>
</evidence>
<reference evidence="5 6" key="1">
    <citation type="submission" date="2020-03" db="EMBL/GenBank/DDBJ databases">
        <title>Whole genome shotgun sequence of Phytohabitans rumicis NBRC 108638.</title>
        <authorList>
            <person name="Komaki H."/>
            <person name="Tamura T."/>
        </authorList>
    </citation>
    <scope>NUCLEOTIDE SEQUENCE [LARGE SCALE GENOMIC DNA]</scope>
    <source>
        <strain evidence="5 6">NBRC 108638</strain>
    </source>
</reference>
<sequence length="277" mass="30131">MRRLTFAEAERLRGTYGKTVLLFITDRCPVGCAHCSVDSRPDSPTVADFPLFAEIVAGICSVAEIEAVAISGGEPFVERRALPLAVRQVRDAGKATVVFTSGFWATGARCQPWIAEVLRMTGTVFLSTDSFHQGTVSMERFRRAAGFIAAAGCRLVVQILDQPDVAGYAGEVLTDLFGPDWTRHADLNRVPNLALGRGRSVFQITTRHRLDHFTPCRMTKAPTIRYDGTVIGCCNEALVLGAGPAALRRQVRDRHELVAALRSLRAAPLLRAVATVP</sequence>
<dbReference type="InterPro" id="IPR013785">
    <property type="entry name" value="Aldolase_TIM"/>
</dbReference>
<dbReference type="AlphaFoldDB" id="A0A6V8KTM1"/>
<comment type="caution">
    <text evidence="5">The sequence shown here is derived from an EMBL/GenBank/DDBJ whole genome shotgun (WGS) entry which is preliminary data.</text>
</comment>
<evidence type="ECO:0000256" key="4">
    <source>
        <dbReference type="ARBA" id="ARBA00023014"/>
    </source>
</evidence>
<dbReference type="SUPFAM" id="SSF102114">
    <property type="entry name" value="Radical SAM enzymes"/>
    <property type="match status" value="1"/>
</dbReference>
<dbReference type="InterPro" id="IPR007197">
    <property type="entry name" value="rSAM"/>
</dbReference>
<keyword evidence="3" id="KW-0408">Iron</keyword>
<organism evidence="5 6">
    <name type="scientific">Phytohabitans rumicis</name>
    <dbReference type="NCBI Taxonomy" id="1076125"/>
    <lineage>
        <taxon>Bacteria</taxon>
        <taxon>Bacillati</taxon>
        <taxon>Actinomycetota</taxon>
        <taxon>Actinomycetes</taxon>
        <taxon>Micromonosporales</taxon>
        <taxon>Micromonosporaceae</taxon>
    </lineage>
</organism>
<dbReference type="InterPro" id="IPR058240">
    <property type="entry name" value="rSAM_sf"/>
</dbReference>
<proteinExistence type="predicted"/>
<accession>A0A6V8KTM1</accession>
<dbReference type="SFLD" id="SFLDS00029">
    <property type="entry name" value="Radical_SAM"/>
    <property type="match status" value="1"/>
</dbReference>
<dbReference type="Proteomes" id="UP000482960">
    <property type="component" value="Unassembled WGS sequence"/>
</dbReference>
<evidence type="ECO:0000256" key="1">
    <source>
        <dbReference type="ARBA" id="ARBA00022691"/>
    </source>
</evidence>
<dbReference type="EMBL" id="BLPG01000001">
    <property type="protein sequence ID" value="GFJ87164.1"/>
    <property type="molecule type" value="Genomic_DNA"/>
</dbReference>
<keyword evidence="4" id="KW-0411">Iron-sulfur</keyword>
<gene>
    <name evidence="5" type="ORF">Prum_008060</name>
</gene>
<evidence type="ECO:0000313" key="5">
    <source>
        <dbReference type="EMBL" id="GFJ87164.1"/>
    </source>
</evidence>
<protein>
    <recommendedName>
        <fullName evidence="7">Radical SAM core domain-containing protein</fullName>
    </recommendedName>
</protein>
<evidence type="ECO:0000256" key="3">
    <source>
        <dbReference type="ARBA" id="ARBA00023004"/>
    </source>
</evidence>
<keyword evidence="1" id="KW-0949">S-adenosyl-L-methionine</keyword>